<sequence>MESALPDHKRAQASRAIPDAIHTREHSGSRPHERRPPPEAMAASTSAATILLPALSSLRGGGGGGGNRGVVCLGGRGHVRAPAVGRRQSLLLLSVSAPLALGLAPARAEDIGLFGLRKKLRTIEEEAEEVVREGERAVEKGIEAAEKEIQVAEKEIGAAAAGAATGLELGLGGDLAQAGAVAAAEVVGVLAAVSVVNGILGPEGRSS</sequence>
<dbReference type="AlphaFoldDB" id="A0A843UJT7"/>
<feature type="compositionally biased region" description="Basic and acidic residues" evidence="2">
    <location>
        <begin position="21"/>
        <end position="37"/>
    </location>
</feature>
<dbReference type="EMBL" id="NMUH01000560">
    <property type="protein sequence ID" value="MQL81333.1"/>
    <property type="molecule type" value="Genomic_DNA"/>
</dbReference>
<feature type="compositionally biased region" description="Basic and acidic residues" evidence="2">
    <location>
        <begin position="1"/>
        <end position="10"/>
    </location>
</feature>
<keyword evidence="1" id="KW-0175">Coiled coil</keyword>
<organism evidence="3 4">
    <name type="scientific">Colocasia esculenta</name>
    <name type="common">Wild taro</name>
    <name type="synonym">Arum esculentum</name>
    <dbReference type="NCBI Taxonomy" id="4460"/>
    <lineage>
        <taxon>Eukaryota</taxon>
        <taxon>Viridiplantae</taxon>
        <taxon>Streptophyta</taxon>
        <taxon>Embryophyta</taxon>
        <taxon>Tracheophyta</taxon>
        <taxon>Spermatophyta</taxon>
        <taxon>Magnoliopsida</taxon>
        <taxon>Liliopsida</taxon>
        <taxon>Araceae</taxon>
        <taxon>Aroideae</taxon>
        <taxon>Colocasieae</taxon>
        <taxon>Colocasia</taxon>
    </lineage>
</organism>
<dbReference type="GO" id="GO:0009534">
    <property type="term" value="C:chloroplast thylakoid"/>
    <property type="evidence" value="ECO:0007669"/>
    <property type="project" value="TreeGrafter"/>
</dbReference>
<dbReference type="PANTHER" id="PTHR36734">
    <property type="entry name" value="YCF37-LIKE PROTEIN"/>
    <property type="match status" value="1"/>
</dbReference>
<proteinExistence type="predicted"/>
<evidence type="ECO:0000256" key="2">
    <source>
        <dbReference type="SAM" id="MobiDB-lite"/>
    </source>
</evidence>
<feature type="region of interest" description="Disordered" evidence="2">
    <location>
        <begin position="1"/>
        <end position="44"/>
    </location>
</feature>
<feature type="coiled-coil region" evidence="1">
    <location>
        <begin position="113"/>
        <end position="162"/>
    </location>
</feature>
<reference evidence="3" key="1">
    <citation type="submission" date="2017-07" db="EMBL/GenBank/DDBJ databases">
        <title>Taro Niue Genome Assembly and Annotation.</title>
        <authorList>
            <person name="Atibalentja N."/>
            <person name="Keating K."/>
            <person name="Fields C.J."/>
        </authorList>
    </citation>
    <scope>NUCLEOTIDE SEQUENCE</scope>
    <source>
        <strain evidence="3">Niue_2</strain>
        <tissue evidence="3">Leaf</tissue>
    </source>
</reference>
<gene>
    <name evidence="3" type="ORF">Taro_013787</name>
</gene>
<keyword evidence="4" id="KW-1185">Reference proteome</keyword>
<dbReference type="PANTHER" id="PTHR36734:SF1">
    <property type="entry name" value="OS02G0815300 PROTEIN"/>
    <property type="match status" value="1"/>
</dbReference>
<accession>A0A843UJT7</accession>
<protein>
    <submittedName>
        <fullName evidence="3">Uncharacterized protein</fullName>
    </submittedName>
</protein>
<dbReference type="SMR" id="A0A843UJT7"/>
<name>A0A843UJT7_COLES</name>
<evidence type="ECO:0000313" key="4">
    <source>
        <dbReference type="Proteomes" id="UP000652761"/>
    </source>
</evidence>
<dbReference type="Proteomes" id="UP000652761">
    <property type="component" value="Unassembled WGS sequence"/>
</dbReference>
<evidence type="ECO:0000256" key="1">
    <source>
        <dbReference type="SAM" id="Coils"/>
    </source>
</evidence>
<comment type="caution">
    <text evidence="3">The sequence shown here is derived from an EMBL/GenBank/DDBJ whole genome shotgun (WGS) entry which is preliminary data.</text>
</comment>
<evidence type="ECO:0000313" key="3">
    <source>
        <dbReference type="EMBL" id="MQL81333.1"/>
    </source>
</evidence>